<keyword evidence="4" id="KW-1185">Reference proteome</keyword>
<gene>
    <name evidence="3" type="ORF">ISF_05090</name>
</gene>
<dbReference type="OrthoDB" id="2142213at2759"/>
<accession>A0A167W1C4</accession>
<comment type="caution">
    <text evidence="3">The sequence shown here is derived from an EMBL/GenBank/DDBJ whole genome shotgun (WGS) entry which is preliminary data.</text>
</comment>
<reference evidence="3 4" key="1">
    <citation type="journal article" date="2016" name="Genome Biol. Evol.">
        <title>Divergent and convergent evolution of fungal pathogenicity.</title>
        <authorList>
            <person name="Shang Y."/>
            <person name="Xiao G."/>
            <person name="Zheng P."/>
            <person name="Cen K."/>
            <person name="Zhan S."/>
            <person name="Wang C."/>
        </authorList>
    </citation>
    <scope>NUCLEOTIDE SEQUENCE [LARGE SCALE GENOMIC DNA]</scope>
    <source>
        <strain evidence="3 4">ARSEF 2679</strain>
    </source>
</reference>
<dbReference type="EMBL" id="AZHB01000011">
    <property type="protein sequence ID" value="OAA63214.1"/>
    <property type="molecule type" value="Genomic_DNA"/>
</dbReference>
<dbReference type="AlphaFoldDB" id="A0A167W1C4"/>
<dbReference type="GeneID" id="30021382"/>
<feature type="signal peptide" evidence="2">
    <location>
        <begin position="1"/>
        <end position="16"/>
    </location>
</feature>
<evidence type="ECO:0000256" key="2">
    <source>
        <dbReference type="SAM" id="SignalP"/>
    </source>
</evidence>
<sequence length="313" mass="34401">MRLTAAALLSAVAVSAHPNPGDKLNKPPVHPNLDYLEAGLEKYLPETSYTLHEWNNGYIPEECKKIVTGGVDAGTHFNPADIQTFDVKYDDCGDPWVFCHHRNSNASIDTMARQFGKLPIQMRQWVRHVIDLPDKGRHAYEWDGTVTFFAAGDHMMTVIAHETSHSLDLSGAYPDKSLSNSDRWWSEYDQDSHVPDPYSASNAIEDVAQNTVVAIHDSNVPGGYPSVEPGWAGIVHQLHLVEAEAREAGEGNSVLIPGHNKQCTHRMPASKPVPVSGSGKRRGAAPDVSLKSGVKVIDTSDRKQKHSGCKLTW</sequence>
<feature type="region of interest" description="Disordered" evidence="1">
    <location>
        <begin position="259"/>
        <end position="291"/>
    </location>
</feature>
<dbReference type="Proteomes" id="UP000076744">
    <property type="component" value="Unassembled WGS sequence"/>
</dbReference>
<keyword evidence="2" id="KW-0732">Signal</keyword>
<protein>
    <recommendedName>
        <fullName evidence="5">Metallopeptidase, catalytic domain protein</fullName>
    </recommendedName>
</protein>
<feature type="chain" id="PRO_5007893739" description="Metallopeptidase, catalytic domain protein" evidence="2">
    <location>
        <begin position="17"/>
        <end position="313"/>
    </location>
</feature>
<dbReference type="SUPFAM" id="SSF55486">
    <property type="entry name" value="Metalloproteases ('zincins'), catalytic domain"/>
    <property type="match status" value="1"/>
</dbReference>
<evidence type="ECO:0008006" key="5">
    <source>
        <dbReference type="Google" id="ProtNLM"/>
    </source>
</evidence>
<proteinExistence type="predicted"/>
<evidence type="ECO:0000256" key="1">
    <source>
        <dbReference type="SAM" id="MobiDB-lite"/>
    </source>
</evidence>
<dbReference type="RefSeq" id="XP_018704421.1">
    <property type="nucleotide sequence ID" value="XM_018848695.1"/>
</dbReference>
<name>A0A167W1C4_CORFA</name>
<evidence type="ECO:0000313" key="3">
    <source>
        <dbReference type="EMBL" id="OAA63214.1"/>
    </source>
</evidence>
<organism evidence="3 4">
    <name type="scientific">Cordyceps fumosorosea (strain ARSEF 2679)</name>
    <name type="common">Isaria fumosorosea</name>
    <dbReference type="NCBI Taxonomy" id="1081104"/>
    <lineage>
        <taxon>Eukaryota</taxon>
        <taxon>Fungi</taxon>
        <taxon>Dikarya</taxon>
        <taxon>Ascomycota</taxon>
        <taxon>Pezizomycotina</taxon>
        <taxon>Sordariomycetes</taxon>
        <taxon>Hypocreomycetidae</taxon>
        <taxon>Hypocreales</taxon>
        <taxon>Cordycipitaceae</taxon>
        <taxon>Cordyceps</taxon>
    </lineage>
</organism>
<dbReference type="STRING" id="1081104.A0A167W1C4"/>
<evidence type="ECO:0000313" key="4">
    <source>
        <dbReference type="Proteomes" id="UP000076744"/>
    </source>
</evidence>